<dbReference type="Proteomes" id="UP000385207">
    <property type="component" value="Unassembled WGS sequence"/>
</dbReference>
<dbReference type="AlphaFoldDB" id="A0A5E7NEF3"/>
<protein>
    <submittedName>
        <fullName evidence="1">Uncharacterized protein</fullName>
    </submittedName>
</protein>
<sequence length="131" mass="14087">MGGRDWVGFAAQREQAPSPQGVNSYTIFGRQDQEIAAFGRTYADGMLAADLGDDWRFGTESQMCLLREQYASGTSSGGEPIVHSEGEEYGLVTRGTVELTIDGQISVLNAGGSTSVNRSVTKWHLVLVLQA</sequence>
<dbReference type="CDD" id="cd02209">
    <property type="entry name" value="cupin_XRE_C"/>
    <property type="match status" value="1"/>
</dbReference>
<proteinExistence type="predicted"/>
<dbReference type="Gene3D" id="2.60.120.10">
    <property type="entry name" value="Jelly Rolls"/>
    <property type="match status" value="1"/>
</dbReference>
<organism evidence="1 2">
    <name type="scientific">Pseudomonas fluorescens</name>
    <dbReference type="NCBI Taxonomy" id="294"/>
    <lineage>
        <taxon>Bacteria</taxon>
        <taxon>Pseudomonadati</taxon>
        <taxon>Pseudomonadota</taxon>
        <taxon>Gammaproteobacteria</taxon>
        <taxon>Pseudomonadales</taxon>
        <taxon>Pseudomonadaceae</taxon>
        <taxon>Pseudomonas</taxon>
    </lineage>
</organism>
<evidence type="ECO:0000313" key="1">
    <source>
        <dbReference type="EMBL" id="VVP35565.1"/>
    </source>
</evidence>
<dbReference type="InterPro" id="IPR011051">
    <property type="entry name" value="RmlC_Cupin_sf"/>
</dbReference>
<name>A0A5E7NEF3_PSEFL</name>
<dbReference type="EMBL" id="CABVII010000023">
    <property type="protein sequence ID" value="VVP35565.1"/>
    <property type="molecule type" value="Genomic_DNA"/>
</dbReference>
<dbReference type="InterPro" id="IPR014710">
    <property type="entry name" value="RmlC-like_jellyroll"/>
</dbReference>
<evidence type="ECO:0000313" key="2">
    <source>
        <dbReference type="Proteomes" id="UP000385207"/>
    </source>
</evidence>
<dbReference type="SUPFAM" id="SSF51182">
    <property type="entry name" value="RmlC-like cupins"/>
    <property type="match status" value="1"/>
</dbReference>
<gene>
    <name evidence="1" type="ORF">PS862_04600</name>
</gene>
<accession>A0A5E7NEF3</accession>
<reference evidence="1 2" key="1">
    <citation type="submission" date="2019-09" db="EMBL/GenBank/DDBJ databases">
        <authorList>
            <person name="Chandra G."/>
            <person name="Truman W A."/>
        </authorList>
    </citation>
    <scope>NUCLEOTIDE SEQUENCE [LARGE SCALE GENOMIC DNA]</scope>
    <source>
        <strain evidence="1">PS862</strain>
    </source>
</reference>